<dbReference type="EMBL" id="HG739337">
    <property type="protein sequence ID" value="CDP18535.1"/>
    <property type="molecule type" value="Genomic_DNA"/>
</dbReference>
<keyword evidence="3" id="KW-1185">Reference proteome</keyword>
<dbReference type="InParanoid" id="A0A068VCF6"/>
<name>A0A068VCF6_COFCA</name>
<organism evidence="2 3">
    <name type="scientific">Coffea canephora</name>
    <name type="common">Robusta coffee</name>
    <dbReference type="NCBI Taxonomy" id="49390"/>
    <lineage>
        <taxon>Eukaryota</taxon>
        <taxon>Viridiplantae</taxon>
        <taxon>Streptophyta</taxon>
        <taxon>Embryophyta</taxon>
        <taxon>Tracheophyta</taxon>
        <taxon>Spermatophyta</taxon>
        <taxon>Magnoliopsida</taxon>
        <taxon>eudicotyledons</taxon>
        <taxon>Gunneridae</taxon>
        <taxon>Pentapetalae</taxon>
        <taxon>asterids</taxon>
        <taxon>lamiids</taxon>
        <taxon>Gentianales</taxon>
        <taxon>Rubiaceae</taxon>
        <taxon>Ixoroideae</taxon>
        <taxon>Gardenieae complex</taxon>
        <taxon>Bertiereae - Coffeeae clade</taxon>
        <taxon>Coffeeae</taxon>
        <taxon>Coffea</taxon>
    </lineage>
</organism>
<accession>A0A068VCF6</accession>
<evidence type="ECO:0000256" key="1">
    <source>
        <dbReference type="SAM" id="MobiDB-lite"/>
    </source>
</evidence>
<dbReference type="STRING" id="49390.A0A068VCF6"/>
<gene>
    <name evidence="2" type="ORF">GSCOC_T00010771001</name>
</gene>
<evidence type="ECO:0000313" key="3">
    <source>
        <dbReference type="Proteomes" id="UP000295252"/>
    </source>
</evidence>
<dbReference type="PANTHER" id="PTHR35297">
    <property type="entry name" value="PROTEIN, PUTATIVE-RELATED"/>
    <property type="match status" value="1"/>
</dbReference>
<dbReference type="AlphaFoldDB" id="A0A068VCF6"/>
<dbReference type="Proteomes" id="UP000295252">
    <property type="component" value="Chromosome X"/>
</dbReference>
<dbReference type="PhylomeDB" id="A0A068VCF6"/>
<dbReference type="Gramene" id="CDP18535">
    <property type="protein sequence ID" value="CDP18535"/>
    <property type="gene ID" value="GSCOC_T00010771001"/>
</dbReference>
<dbReference type="OrthoDB" id="783427at2759"/>
<protein>
    <submittedName>
        <fullName evidence="2">Uncharacterized protein</fullName>
    </submittedName>
</protein>
<feature type="compositionally biased region" description="Low complexity" evidence="1">
    <location>
        <begin position="25"/>
        <end position="37"/>
    </location>
</feature>
<proteinExistence type="predicted"/>
<dbReference type="PANTHER" id="PTHR35297:SF2">
    <property type="entry name" value="PROTEIN, PUTATIVE-RELATED"/>
    <property type="match status" value="1"/>
</dbReference>
<dbReference type="OMA" id="HDPSQND"/>
<reference evidence="3" key="1">
    <citation type="journal article" date="2014" name="Science">
        <title>The coffee genome provides insight into the convergent evolution of caffeine biosynthesis.</title>
        <authorList>
            <person name="Denoeud F."/>
            <person name="Carretero-Paulet L."/>
            <person name="Dereeper A."/>
            <person name="Droc G."/>
            <person name="Guyot R."/>
            <person name="Pietrella M."/>
            <person name="Zheng C."/>
            <person name="Alberti A."/>
            <person name="Anthony F."/>
            <person name="Aprea G."/>
            <person name="Aury J.M."/>
            <person name="Bento P."/>
            <person name="Bernard M."/>
            <person name="Bocs S."/>
            <person name="Campa C."/>
            <person name="Cenci A."/>
            <person name="Combes M.C."/>
            <person name="Crouzillat D."/>
            <person name="Da Silva C."/>
            <person name="Daddiego L."/>
            <person name="De Bellis F."/>
            <person name="Dussert S."/>
            <person name="Garsmeur O."/>
            <person name="Gayraud T."/>
            <person name="Guignon V."/>
            <person name="Jahn K."/>
            <person name="Jamilloux V."/>
            <person name="Joet T."/>
            <person name="Labadie K."/>
            <person name="Lan T."/>
            <person name="Leclercq J."/>
            <person name="Lepelley M."/>
            <person name="Leroy T."/>
            <person name="Li L.T."/>
            <person name="Librado P."/>
            <person name="Lopez L."/>
            <person name="Munoz A."/>
            <person name="Noel B."/>
            <person name="Pallavicini A."/>
            <person name="Perrotta G."/>
            <person name="Poncet V."/>
            <person name="Pot D."/>
            <person name="Priyono X."/>
            <person name="Rigoreau M."/>
            <person name="Rouard M."/>
            <person name="Rozas J."/>
            <person name="Tranchant-Dubreuil C."/>
            <person name="VanBuren R."/>
            <person name="Zhang Q."/>
            <person name="Andrade A.C."/>
            <person name="Argout X."/>
            <person name="Bertrand B."/>
            <person name="de Kochko A."/>
            <person name="Graziosi G."/>
            <person name="Henry R.J."/>
            <person name="Jayarama X."/>
            <person name="Ming R."/>
            <person name="Nagai C."/>
            <person name="Rounsley S."/>
            <person name="Sankoff D."/>
            <person name="Giuliano G."/>
            <person name="Albert V.A."/>
            <person name="Wincker P."/>
            <person name="Lashermes P."/>
        </authorList>
    </citation>
    <scope>NUCLEOTIDE SEQUENCE [LARGE SCALE GENOMIC DNA]</scope>
    <source>
        <strain evidence="3">cv. DH200-94</strain>
    </source>
</reference>
<feature type="region of interest" description="Disordered" evidence="1">
    <location>
        <begin position="1"/>
        <end position="73"/>
    </location>
</feature>
<evidence type="ECO:0000313" key="2">
    <source>
        <dbReference type="EMBL" id="CDP18535.1"/>
    </source>
</evidence>
<sequence>MHRQSLGSPAAKLHANGVVIVKDTSSSSSPSSSSPEQQQKKKKKLGVLISNDDEDEKQNKKPHHKTTPSGHPEKLVHLIPLLTLLCIFILYLNSHDPSQNDLAQFNELKTLSNPLDSTNIEQIHGALEIGKSEALGIGSMRNLQGVDREGGNSKNRLNRKIGDF</sequence>
<dbReference type="FunCoup" id="A0A068VCF6">
    <property type="interactions" value="259"/>
</dbReference>